<gene>
    <name evidence="1" type="ORF">mv_L1037</name>
</gene>
<accession>H2EFH4</accession>
<proteinExistence type="predicted"/>
<sequence length="176" mass="20928">MERLDPIFKIIFENKGMLSGSFVRDCIIREQEINPEKDIDVLIPFNKALNLKADLVKHFDAEILEIDYNFEDKICHFIAYIDIYEFDIFSGGKTRCYLSPPDVDVNTLCWDPWGLEPWYYFCDEDEEKYGYKMGIDDIVQRCLNKQAIAIRSEWEDEKSLDMRLEKLTQNDWTILN</sequence>
<dbReference type="EMBL" id="JN885999">
    <property type="protein sequence ID" value="AEX63239.1"/>
    <property type="molecule type" value="Genomic_DNA"/>
</dbReference>
<name>H2EFH4_9VIRU</name>
<evidence type="ECO:0000313" key="1">
    <source>
        <dbReference type="EMBL" id="AEX63239.1"/>
    </source>
</evidence>
<protein>
    <submittedName>
        <fullName evidence="1">Uncharacterized protein</fullName>
    </submittedName>
</protein>
<reference evidence="1" key="1">
    <citation type="submission" date="2011-10" db="EMBL/GenBank/DDBJ databases">
        <title>Provirophages and transpovirons: unique mobilome of giant viruses.</title>
        <authorList>
            <person name="Desnues C."/>
            <person name="LaScola B."/>
            <person name="Yutin N."/>
            <person name="Fournous G."/>
            <person name="Koonin E."/>
            <person name="Raoult D."/>
        </authorList>
    </citation>
    <scope>NUCLEOTIDE SEQUENCE</scope>
    <source>
        <strain evidence="1">Mv13-mv</strain>
    </source>
</reference>
<organism evidence="1">
    <name type="scientific">Moumouvirus sp. 'Monve'</name>
    <dbReference type="NCBI Taxonomy" id="1128131"/>
    <lineage>
        <taxon>Viruses</taxon>
        <taxon>Varidnaviria</taxon>
        <taxon>Bamfordvirae</taxon>
        <taxon>Nucleocytoviricota</taxon>
        <taxon>Megaviricetes</taxon>
        <taxon>Imitervirales</taxon>
        <taxon>Mimiviridae</taxon>
        <taxon>Megamimivirinae</taxon>
        <taxon>Moumouvirus</taxon>
    </lineage>
</organism>